<dbReference type="GO" id="GO:0022857">
    <property type="term" value="F:transmembrane transporter activity"/>
    <property type="evidence" value="ECO:0007669"/>
    <property type="project" value="InterPro"/>
</dbReference>
<dbReference type="eggNOG" id="KOG0254">
    <property type="taxonomic scope" value="Eukaryota"/>
</dbReference>
<keyword evidence="10" id="KW-1185">Reference proteome</keyword>
<evidence type="ECO:0000256" key="7">
    <source>
        <dbReference type="SAM" id="MobiDB-lite"/>
    </source>
</evidence>
<reference evidence="9 10" key="1">
    <citation type="journal article" date="2013" name="PLoS Genet.">
        <title>The genome and development-dependent transcriptomes of Pyronema confluens: a window into fungal evolution.</title>
        <authorList>
            <person name="Traeger S."/>
            <person name="Altegoer F."/>
            <person name="Freitag M."/>
            <person name="Gabaldon T."/>
            <person name="Kempken F."/>
            <person name="Kumar A."/>
            <person name="Marcet-Houben M."/>
            <person name="Poggeler S."/>
            <person name="Stajich J.E."/>
            <person name="Nowrousian M."/>
        </authorList>
    </citation>
    <scope>NUCLEOTIDE SEQUENCE [LARGE SCALE GENOMIC DNA]</scope>
    <source>
        <strain evidence="10">CBS 100304</strain>
        <tissue evidence="9">Vegetative mycelium</tissue>
    </source>
</reference>
<dbReference type="InterPro" id="IPR011701">
    <property type="entry name" value="MFS"/>
</dbReference>
<proteinExistence type="inferred from homology"/>
<feature type="transmembrane region" description="Helical" evidence="8">
    <location>
        <begin position="268"/>
        <end position="289"/>
    </location>
</feature>
<feature type="transmembrane region" description="Helical" evidence="8">
    <location>
        <begin position="185"/>
        <end position="205"/>
    </location>
</feature>
<dbReference type="Proteomes" id="UP000018144">
    <property type="component" value="Unassembled WGS sequence"/>
</dbReference>
<name>U4LRE4_PYROM</name>
<dbReference type="EMBL" id="HF936567">
    <property type="protein sequence ID" value="CCX34530.1"/>
    <property type="molecule type" value="Genomic_DNA"/>
</dbReference>
<evidence type="ECO:0000256" key="3">
    <source>
        <dbReference type="ARBA" id="ARBA00022448"/>
    </source>
</evidence>
<evidence type="ECO:0000313" key="10">
    <source>
        <dbReference type="Proteomes" id="UP000018144"/>
    </source>
</evidence>
<feature type="transmembrane region" description="Helical" evidence="8">
    <location>
        <begin position="217"/>
        <end position="238"/>
    </location>
</feature>
<evidence type="ECO:0000256" key="4">
    <source>
        <dbReference type="ARBA" id="ARBA00022692"/>
    </source>
</evidence>
<evidence type="ECO:0000313" key="9">
    <source>
        <dbReference type="EMBL" id="CCX34530.1"/>
    </source>
</evidence>
<feature type="transmembrane region" description="Helical" evidence="8">
    <location>
        <begin position="549"/>
        <end position="568"/>
    </location>
</feature>
<dbReference type="OrthoDB" id="4078873at2759"/>
<feature type="transmembrane region" description="Helical" evidence="8">
    <location>
        <begin position="383"/>
        <end position="402"/>
    </location>
</feature>
<evidence type="ECO:0000256" key="2">
    <source>
        <dbReference type="ARBA" id="ARBA00008335"/>
    </source>
</evidence>
<feature type="transmembrane region" description="Helical" evidence="8">
    <location>
        <begin position="158"/>
        <end position="176"/>
    </location>
</feature>
<dbReference type="SUPFAM" id="SSF103473">
    <property type="entry name" value="MFS general substrate transporter"/>
    <property type="match status" value="1"/>
</dbReference>
<feature type="transmembrane region" description="Helical" evidence="8">
    <location>
        <begin position="301"/>
        <end position="323"/>
    </location>
</feature>
<dbReference type="PANTHER" id="PTHR23501:SF107">
    <property type="entry name" value="TRANSPORTER, PUTATIVE (AFU_ORTHOLOGUE AFUA_7G04730)-RELATED"/>
    <property type="match status" value="1"/>
</dbReference>
<dbReference type="GO" id="GO:0005886">
    <property type="term" value="C:plasma membrane"/>
    <property type="evidence" value="ECO:0007669"/>
    <property type="project" value="TreeGrafter"/>
</dbReference>
<protein>
    <submittedName>
        <fullName evidence="9">Similar to Siderophore iron transporter mirB acc. no. Q870L2</fullName>
    </submittedName>
</protein>
<evidence type="ECO:0000256" key="1">
    <source>
        <dbReference type="ARBA" id="ARBA00004141"/>
    </source>
</evidence>
<organism evidence="9 10">
    <name type="scientific">Pyronema omphalodes (strain CBS 100304)</name>
    <name type="common">Pyronema confluens</name>
    <dbReference type="NCBI Taxonomy" id="1076935"/>
    <lineage>
        <taxon>Eukaryota</taxon>
        <taxon>Fungi</taxon>
        <taxon>Dikarya</taxon>
        <taxon>Ascomycota</taxon>
        <taxon>Pezizomycotina</taxon>
        <taxon>Pezizomycetes</taxon>
        <taxon>Pezizales</taxon>
        <taxon>Pyronemataceae</taxon>
        <taxon>Pyronema</taxon>
    </lineage>
</organism>
<dbReference type="InterPro" id="IPR036259">
    <property type="entry name" value="MFS_trans_sf"/>
</dbReference>
<keyword evidence="4 8" id="KW-0812">Transmembrane</keyword>
<feature type="transmembrane region" description="Helical" evidence="8">
    <location>
        <begin position="93"/>
        <end position="115"/>
    </location>
</feature>
<feature type="transmembrane region" description="Helical" evidence="8">
    <location>
        <begin position="62"/>
        <end position="81"/>
    </location>
</feature>
<dbReference type="Pfam" id="PF07690">
    <property type="entry name" value="MFS_1"/>
    <property type="match status" value="1"/>
</dbReference>
<feature type="transmembrane region" description="Helical" evidence="8">
    <location>
        <begin position="472"/>
        <end position="496"/>
    </location>
</feature>
<keyword evidence="6 8" id="KW-0472">Membrane</keyword>
<keyword evidence="3" id="KW-0813">Transport</keyword>
<evidence type="ECO:0000256" key="6">
    <source>
        <dbReference type="ARBA" id="ARBA00023136"/>
    </source>
</evidence>
<keyword evidence="5 8" id="KW-1133">Transmembrane helix</keyword>
<feature type="transmembrane region" description="Helical" evidence="8">
    <location>
        <begin position="409"/>
        <end position="429"/>
    </location>
</feature>
<dbReference type="OMA" id="WSHTIPE"/>
<dbReference type="FunFam" id="1.20.1250.20:FF:000284">
    <property type="entry name" value="Siderophore iron transporter mirB"/>
    <property type="match status" value="1"/>
</dbReference>
<evidence type="ECO:0000256" key="5">
    <source>
        <dbReference type="ARBA" id="ARBA00022989"/>
    </source>
</evidence>
<gene>
    <name evidence="9" type="ORF">PCON_03923</name>
</gene>
<dbReference type="PANTHER" id="PTHR23501">
    <property type="entry name" value="MAJOR FACILITATOR SUPERFAMILY"/>
    <property type="match status" value="1"/>
</dbReference>
<comment type="similarity">
    <text evidence="2">Belongs to the major facilitator superfamily.</text>
</comment>
<dbReference type="AlphaFoldDB" id="U4LRE4"/>
<comment type="subcellular location">
    <subcellularLocation>
        <location evidence="1">Membrane</location>
        <topology evidence="1">Multi-pass membrane protein</topology>
    </subcellularLocation>
</comment>
<feature type="transmembrane region" description="Helical" evidence="8">
    <location>
        <begin position="343"/>
        <end position="363"/>
    </location>
</feature>
<dbReference type="Gene3D" id="1.20.1250.20">
    <property type="entry name" value="MFS general substrate transporter like domains"/>
    <property type="match status" value="2"/>
</dbReference>
<feature type="transmembrane region" description="Helical" evidence="8">
    <location>
        <begin position="127"/>
        <end position="146"/>
    </location>
</feature>
<sequence length="584" mass="64434">MPAPVVVAGRETLASGFSSENPEKKDAAFDSASDNSPVTEDAQDGVKKVEAIASVWTRKELYFAYAGIFIIFFFNSLQQQVTGNLYPYVTSSFFMHSLVSTIAIVSNIVGGVLKLPIAKLLDLWGRAEGFCLMLACTVIGLAMMAGCTNVSTYAGAQVFYWVGFNGMSYILQVFMADTSTLKHRALVFGFSLTPYIGTTFAGPALAQRFYQESTWQWGHGVWAIILPVMCIPFLAIVFKNQIKAKKQGLIKQNPNHVGKTIPELAAYYFWEFDFIGIILCCAGFILILLPLSLANYQKETWGSATVISMFVVGGVSLIAFGFYEKYFARKTFIPFELLSDRTVLGACGLSCTIFISFYCWDAYYSSYVQVVHNQSIRNAGYIYNIYSIGSCFFAVIVGLFIKWTRQFKYLTLFFAVPLYVMATGLMIHFRQAHASIGYVVMCQIFIAFAGGTLVICEQLAVMAASPHENVAAVLAFIGLFSAIGGGIGAGVSGAIWTSTLPNQLLQRLPEHLKADYMTIYSSLPVQLSYAWGSPERNAIIDAYAATQRIMVIAATAVMVFSFVWVSMWRNIKLDEVKNSKGLLV</sequence>
<feature type="region of interest" description="Disordered" evidence="7">
    <location>
        <begin position="16"/>
        <end position="40"/>
    </location>
</feature>
<accession>U4LRE4</accession>
<evidence type="ECO:0000256" key="8">
    <source>
        <dbReference type="SAM" id="Phobius"/>
    </source>
</evidence>
<feature type="transmembrane region" description="Helical" evidence="8">
    <location>
        <begin position="435"/>
        <end position="460"/>
    </location>
</feature>